<gene>
    <name evidence="1" type="ORF">IV203_032861</name>
</gene>
<protein>
    <submittedName>
        <fullName evidence="1">DEK C terminal domain containing protein</fullName>
    </submittedName>
</protein>
<reference evidence="1" key="2">
    <citation type="submission" date="2021-04" db="EMBL/GenBank/DDBJ databases">
        <authorList>
            <person name="Podell S."/>
        </authorList>
    </citation>
    <scope>NUCLEOTIDE SEQUENCE</scope>
    <source>
        <strain evidence="1">Hildebrandi</strain>
    </source>
</reference>
<evidence type="ECO:0000313" key="1">
    <source>
        <dbReference type="EMBL" id="KAG7345330.1"/>
    </source>
</evidence>
<accession>A0A9K3KLU5</accession>
<reference evidence="1" key="1">
    <citation type="journal article" date="2021" name="Sci. Rep.">
        <title>Diploid genomic architecture of Nitzschia inconspicua, an elite biomass production diatom.</title>
        <authorList>
            <person name="Oliver A."/>
            <person name="Podell S."/>
            <person name="Pinowska A."/>
            <person name="Traller J.C."/>
            <person name="Smith S.R."/>
            <person name="McClure R."/>
            <person name="Beliaev A."/>
            <person name="Bohutskyi P."/>
            <person name="Hill E.A."/>
            <person name="Rabines A."/>
            <person name="Zheng H."/>
            <person name="Allen L.Z."/>
            <person name="Kuo A."/>
            <person name="Grigoriev I.V."/>
            <person name="Allen A.E."/>
            <person name="Hazlebeck D."/>
            <person name="Allen E.E."/>
        </authorList>
    </citation>
    <scope>NUCLEOTIDE SEQUENCE</scope>
    <source>
        <strain evidence="1">Hildebrandi</strain>
    </source>
</reference>
<proteinExistence type="predicted"/>
<sequence>MNTTMNTKVIIDFDLEDITLKKLSRLVCRKLGVAIEDLMPKKAFLKQYMEEALEKQNEDEEESLPDEAEIADAAMKLSKKVDLSKTSFTKFMKLLADELNIEDLTPTQLIIKGVYDKATEKEDFPSDKKIVRAAKKMATSSRIDLEAVTKSKFLMLLQKRMGSVDLNYKKELV</sequence>
<evidence type="ECO:0000313" key="2">
    <source>
        <dbReference type="Proteomes" id="UP000693970"/>
    </source>
</evidence>
<keyword evidence="2" id="KW-1185">Reference proteome</keyword>
<name>A0A9K3KLU5_9STRA</name>
<dbReference type="EMBL" id="JAGRRH010000022">
    <property type="protein sequence ID" value="KAG7345330.1"/>
    <property type="molecule type" value="Genomic_DNA"/>
</dbReference>
<dbReference type="AlphaFoldDB" id="A0A9K3KLU5"/>
<comment type="caution">
    <text evidence="1">The sequence shown here is derived from an EMBL/GenBank/DDBJ whole genome shotgun (WGS) entry which is preliminary data.</text>
</comment>
<dbReference type="Proteomes" id="UP000693970">
    <property type="component" value="Unassembled WGS sequence"/>
</dbReference>
<organism evidence="1 2">
    <name type="scientific">Nitzschia inconspicua</name>
    <dbReference type="NCBI Taxonomy" id="303405"/>
    <lineage>
        <taxon>Eukaryota</taxon>
        <taxon>Sar</taxon>
        <taxon>Stramenopiles</taxon>
        <taxon>Ochrophyta</taxon>
        <taxon>Bacillariophyta</taxon>
        <taxon>Bacillariophyceae</taxon>
        <taxon>Bacillariophycidae</taxon>
        <taxon>Bacillariales</taxon>
        <taxon>Bacillariaceae</taxon>
        <taxon>Nitzschia</taxon>
    </lineage>
</organism>